<sequence>MGFSTPFLTAKQPWGSFWILKRFLFPTEDGPKDAIAIPSELQRYLVSAYTVMSGLAVLHIWAILLACAITWYHRRHTNSAGTSEVSDNSISAWNKRAAPQGSIIDLLFFTRWGGRKMRWFCPVLMAMAAAWAAGLAASIVVPSTIILGAAAPVNASSIYIPASCLAYRPSALQGPLRYLIEKTKTPVSVGNPVLEGETQDGERILRMNYSYRITGVDFGLQRFPHLLLDVSGSCVTDYTWYKGTRTPTYSNSTFDHYVSPIDEYDYNVSPSDSMTPSALFDFYYPEHEFSQTIRWAAIPSSVNRTSVSLGEDPWYLTASSGGDNTSNASSEESHIVKPARPVLLCSENDAWSFGMSDQTFSISDVNNTILANSGLPEGLLDTMRFSLDLPAIFYHGIYLGKSALLCGSESHEDGVIDASRCSVHADLKQLVFGAYIATIKLFTDTTLYPRRGEGLANWAMKENTTELRPGMDDFVVYTEEVVALYVPALILIPALALGTWVLMIVLLAWTPLKLARSMEATQIFQEAHDRSPNMRLDTRTGVWKFITHRLDSCPNYTALSYTWGPDSPTKNLIISGDLTGNDD</sequence>
<gene>
    <name evidence="2" type="ORF">B0T25DRAFT_567766</name>
</gene>
<protein>
    <submittedName>
        <fullName evidence="2">Uncharacterized protein</fullName>
    </submittedName>
</protein>
<evidence type="ECO:0000313" key="2">
    <source>
        <dbReference type="EMBL" id="KAK3352491.1"/>
    </source>
</evidence>
<comment type="caution">
    <text evidence="2">The sequence shown here is derived from an EMBL/GenBank/DDBJ whole genome shotgun (WGS) entry which is preliminary data.</text>
</comment>
<name>A0AAJ0MDI1_9PEZI</name>
<feature type="transmembrane region" description="Helical" evidence="1">
    <location>
        <begin position="484"/>
        <end position="509"/>
    </location>
</feature>
<accession>A0AAJ0MDI1</accession>
<evidence type="ECO:0000313" key="3">
    <source>
        <dbReference type="Proteomes" id="UP001275084"/>
    </source>
</evidence>
<keyword evidence="3" id="KW-1185">Reference proteome</keyword>
<keyword evidence="1" id="KW-0812">Transmembrane</keyword>
<reference evidence="2" key="2">
    <citation type="submission" date="2023-06" db="EMBL/GenBank/DDBJ databases">
        <authorList>
            <consortium name="Lawrence Berkeley National Laboratory"/>
            <person name="Haridas S."/>
            <person name="Hensen N."/>
            <person name="Bonometti L."/>
            <person name="Westerberg I."/>
            <person name="Brannstrom I.O."/>
            <person name="Guillou S."/>
            <person name="Cros-Aarteil S."/>
            <person name="Calhoun S."/>
            <person name="Kuo A."/>
            <person name="Mondo S."/>
            <person name="Pangilinan J."/>
            <person name="Riley R."/>
            <person name="Labutti K."/>
            <person name="Andreopoulos B."/>
            <person name="Lipzen A."/>
            <person name="Chen C."/>
            <person name="Yanf M."/>
            <person name="Daum C."/>
            <person name="Ng V."/>
            <person name="Clum A."/>
            <person name="Steindorff A."/>
            <person name="Ohm R."/>
            <person name="Martin F."/>
            <person name="Silar P."/>
            <person name="Natvig D."/>
            <person name="Lalanne C."/>
            <person name="Gautier V."/>
            <person name="Ament-Velasquez S.L."/>
            <person name="Kruys A."/>
            <person name="Hutchinson M.I."/>
            <person name="Powell A.J."/>
            <person name="Barry K."/>
            <person name="Miller A.N."/>
            <person name="Grigoriev I.V."/>
            <person name="Debuchy R."/>
            <person name="Gladieux P."/>
            <person name="Thoren M.H."/>
            <person name="Johannesson H."/>
        </authorList>
    </citation>
    <scope>NUCLEOTIDE SEQUENCE</scope>
    <source>
        <strain evidence="2">CBS 955.72</strain>
    </source>
</reference>
<keyword evidence="1" id="KW-1133">Transmembrane helix</keyword>
<dbReference type="Proteomes" id="UP001275084">
    <property type="component" value="Unassembled WGS sequence"/>
</dbReference>
<reference evidence="2" key="1">
    <citation type="journal article" date="2023" name="Mol. Phylogenet. Evol.">
        <title>Genome-scale phylogeny and comparative genomics of the fungal order Sordariales.</title>
        <authorList>
            <person name="Hensen N."/>
            <person name="Bonometti L."/>
            <person name="Westerberg I."/>
            <person name="Brannstrom I.O."/>
            <person name="Guillou S."/>
            <person name="Cros-Aarteil S."/>
            <person name="Calhoun S."/>
            <person name="Haridas S."/>
            <person name="Kuo A."/>
            <person name="Mondo S."/>
            <person name="Pangilinan J."/>
            <person name="Riley R."/>
            <person name="LaButti K."/>
            <person name="Andreopoulos B."/>
            <person name="Lipzen A."/>
            <person name="Chen C."/>
            <person name="Yan M."/>
            <person name="Daum C."/>
            <person name="Ng V."/>
            <person name="Clum A."/>
            <person name="Steindorff A."/>
            <person name="Ohm R.A."/>
            <person name="Martin F."/>
            <person name="Silar P."/>
            <person name="Natvig D.O."/>
            <person name="Lalanne C."/>
            <person name="Gautier V."/>
            <person name="Ament-Velasquez S.L."/>
            <person name="Kruys A."/>
            <person name="Hutchinson M.I."/>
            <person name="Powell A.J."/>
            <person name="Barry K."/>
            <person name="Miller A.N."/>
            <person name="Grigoriev I.V."/>
            <person name="Debuchy R."/>
            <person name="Gladieux P."/>
            <person name="Hiltunen Thoren M."/>
            <person name="Johannesson H."/>
        </authorList>
    </citation>
    <scope>NUCLEOTIDE SEQUENCE</scope>
    <source>
        <strain evidence="2">CBS 955.72</strain>
    </source>
</reference>
<dbReference type="AlphaFoldDB" id="A0AAJ0MDI1"/>
<keyword evidence="1" id="KW-0472">Membrane</keyword>
<feature type="transmembrane region" description="Helical" evidence="1">
    <location>
        <begin position="119"/>
        <end position="141"/>
    </location>
</feature>
<proteinExistence type="predicted"/>
<feature type="transmembrane region" description="Helical" evidence="1">
    <location>
        <begin position="48"/>
        <end position="72"/>
    </location>
</feature>
<organism evidence="2 3">
    <name type="scientific">Lasiosphaeria hispida</name>
    <dbReference type="NCBI Taxonomy" id="260671"/>
    <lineage>
        <taxon>Eukaryota</taxon>
        <taxon>Fungi</taxon>
        <taxon>Dikarya</taxon>
        <taxon>Ascomycota</taxon>
        <taxon>Pezizomycotina</taxon>
        <taxon>Sordariomycetes</taxon>
        <taxon>Sordariomycetidae</taxon>
        <taxon>Sordariales</taxon>
        <taxon>Lasiosphaeriaceae</taxon>
        <taxon>Lasiosphaeria</taxon>
    </lineage>
</organism>
<dbReference type="EMBL" id="JAUIQD010000004">
    <property type="protein sequence ID" value="KAK3352491.1"/>
    <property type="molecule type" value="Genomic_DNA"/>
</dbReference>
<evidence type="ECO:0000256" key="1">
    <source>
        <dbReference type="SAM" id="Phobius"/>
    </source>
</evidence>